<protein>
    <submittedName>
        <fullName evidence="3">Uncharacterized protein</fullName>
    </submittedName>
</protein>
<evidence type="ECO:0000256" key="1">
    <source>
        <dbReference type="SAM" id="MobiDB-lite"/>
    </source>
</evidence>
<keyword evidence="5" id="KW-1185">Reference proteome</keyword>
<keyword evidence="2" id="KW-0472">Membrane</keyword>
<dbReference type="VEuPathDB" id="FungiDB:I303_08439"/>
<organism evidence="3">
    <name type="scientific">Kwoniella dejecticola CBS 10117</name>
    <dbReference type="NCBI Taxonomy" id="1296121"/>
    <lineage>
        <taxon>Eukaryota</taxon>
        <taxon>Fungi</taxon>
        <taxon>Dikarya</taxon>
        <taxon>Basidiomycota</taxon>
        <taxon>Agaricomycotina</taxon>
        <taxon>Tremellomycetes</taxon>
        <taxon>Tremellales</taxon>
        <taxon>Cryptococcaceae</taxon>
        <taxon>Kwoniella</taxon>
    </lineage>
</organism>
<dbReference type="Proteomes" id="UP000078595">
    <property type="component" value="Chromosome 8"/>
</dbReference>
<dbReference type="EMBL" id="KI894038">
    <property type="protein sequence ID" value="OBR81057.1"/>
    <property type="molecule type" value="Genomic_DNA"/>
</dbReference>
<proteinExistence type="predicted"/>
<feature type="transmembrane region" description="Helical" evidence="2">
    <location>
        <begin position="97"/>
        <end position="117"/>
    </location>
</feature>
<dbReference type="KEGG" id="kdj:28972138"/>
<dbReference type="STRING" id="1296121.A0A1A5ZTB2"/>
<evidence type="ECO:0000256" key="2">
    <source>
        <dbReference type="SAM" id="Phobius"/>
    </source>
</evidence>
<evidence type="ECO:0000313" key="3">
    <source>
        <dbReference type="EMBL" id="OBR81057.1"/>
    </source>
</evidence>
<reference evidence="4" key="3">
    <citation type="submission" date="2024-02" db="EMBL/GenBank/DDBJ databases">
        <title>Comparative genomics of Cryptococcus and Kwoniella reveals pathogenesis evolution and contrasting modes of karyotype evolution via chromosome fusion or intercentromeric recombination.</title>
        <authorList>
            <person name="Coelho M.A."/>
            <person name="David-Palma M."/>
            <person name="Shea T."/>
            <person name="Bowers K."/>
            <person name="McGinley-Smith S."/>
            <person name="Mohammad A.W."/>
            <person name="Gnirke A."/>
            <person name="Yurkov A.M."/>
            <person name="Nowrousian M."/>
            <person name="Sun S."/>
            <person name="Cuomo C.A."/>
            <person name="Heitman J."/>
        </authorList>
    </citation>
    <scope>NUCLEOTIDE SEQUENCE</scope>
    <source>
        <strain evidence="4">CBS 10117</strain>
    </source>
</reference>
<name>A0A1A5ZTB2_9TREE</name>
<evidence type="ECO:0000313" key="4">
    <source>
        <dbReference type="EMBL" id="WWC64312.1"/>
    </source>
</evidence>
<evidence type="ECO:0000313" key="5">
    <source>
        <dbReference type="Proteomes" id="UP000078595"/>
    </source>
</evidence>
<dbReference type="AlphaFoldDB" id="A0A1A5ZTB2"/>
<feature type="region of interest" description="Disordered" evidence="1">
    <location>
        <begin position="49"/>
        <end position="69"/>
    </location>
</feature>
<reference evidence="4" key="2">
    <citation type="submission" date="2013-07" db="EMBL/GenBank/DDBJ databases">
        <authorList>
            <consortium name="The Broad Institute Genome Sequencing Platform"/>
            <person name="Cuomo C."/>
            <person name="Litvintseva A."/>
            <person name="Chen Y."/>
            <person name="Heitman J."/>
            <person name="Sun S."/>
            <person name="Springer D."/>
            <person name="Dromer F."/>
            <person name="Young S.K."/>
            <person name="Zeng Q."/>
            <person name="Gargeya S."/>
            <person name="Fitzgerald M."/>
            <person name="Abouelleil A."/>
            <person name="Alvarado L."/>
            <person name="Berlin A.M."/>
            <person name="Chapman S.B."/>
            <person name="Dewar J."/>
            <person name="Goldberg J."/>
            <person name="Griggs A."/>
            <person name="Gujja S."/>
            <person name="Hansen M."/>
            <person name="Howarth C."/>
            <person name="Imamovic A."/>
            <person name="Larimer J."/>
            <person name="McCowan C."/>
            <person name="Murphy C."/>
            <person name="Pearson M."/>
            <person name="Priest M."/>
            <person name="Roberts A."/>
            <person name="Saif S."/>
            <person name="Shea T."/>
            <person name="Sykes S."/>
            <person name="Wortman J."/>
            <person name="Nusbaum C."/>
            <person name="Birren B."/>
        </authorList>
    </citation>
    <scope>NUCLEOTIDE SEQUENCE</scope>
    <source>
        <strain evidence="4">CBS 10117</strain>
    </source>
</reference>
<dbReference type="GeneID" id="28972138"/>
<keyword evidence="2" id="KW-1133">Transmembrane helix</keyword>
<gene>
    <name evidence="3" type="ORF">I303_08439</name>
    <name evidence="4" type="ORF">I303_106922</name>
</gene>
<keyword evidence="2" id="KW-0812">Transmembrane</keyword>
<dbReference type="RefSeq" id="XP_018258899.1">
    <property type="nucleotide sequence ID" value="XM_018411698.1"/>
</dbReference>
<dbReference type="OrthoDB" id="5201563at2759"/>
<reference evidence="3" key="1">
    <citation type="submission" date="2013-07" db="EMBL/GenBank/DDBJ databases">
        <title>The Genome Sequence of Cryptococcus dejecticola CBS10117.</title>
        <authorList>
            <consortium name="The Broad Institute Genome Sequencing Platform"/>
            <person name="Cuomo C."/>
            <person name="Litvintseva A."/>
            <person name="Chen Y."/>
            <person name="Heitman J."/>
            <person name="Sun S."/>
            <person name="Springer D."/>
            <person name="Dromer F."/>
            <person name="Young S.K."/>
            <person name="Zeng Q."/>
            <person name="Gargeya S."/>
            <person name="Fitzgerald M."/>
            <person name="Abouelleil A."/>
            <person name="Alvarado L."/>
            <person name="Berlin A.M."/>
            <person name="Chapman S.B."/>
            <person name="Dewar J."/>
            <person name="Goldberg J."/>
            <person name="Griggs A."/>
            <person name="Gujja S."/>
            <person name="Hansen M."/>
            <person name="Howarth C."/>
            <person name="Imamovic A."/>
            <person name="Larimer J."/>
            <person name="McCowan C."/>
            <person name="Murphy C."/>
            <person name="Pearson M."/>
            <person name="Priest M."/>
            <person name="Roberts A."/>
            <person name="Saif S."/>
            <person name="Shea T."/>
            <person name="Sykes S."/>
            <person name="Wortman J."/>
            <person name="Nusbaum C."/>
            <person name="Birren B."/>
        </authorList>
    </citation>
    <scope>NUCLEOTIDE SEQUENCE [LARGE SCALE GENOMIC DNA]</scope>
    <source>
        <strain evidence="3">CBS 10117</strain>
    </source>
</reference>
<accession>A0A1A5ZTB2</accession>
<dbReference type="EMBL" id="CP144537">
    <property type="protein sequence ID" value="WWC64312.1"/>
    <property type="molecule type" value="Genomic_DNA"/>
</dbReference>
<sequence>MSQQSTQIVTEGAIPTAASDLRLNLVGGQADDRTTGTRRIGTISSVPLRESRGLPLSEPENHDPPHWPRMRGMPSYIPYEANIDFSERPLGKNNVEFGFVVFMLSGVLMVGTINGMWRNTLGRFKDDIFQYKIGGHW</sequence>